<feature type="region of interest" description="Disordered" evidence="1">
    <location>
        <begin position="35"/>
        <end position="61"/>
    </location>
</feature>
<name>A0A2P6AU35_9GAMM</name>
<keyword evidence="2" id="KW-0472">Membrane</keyword>
<sequence length="61" mass="6785">MDNGTLHGIATLLAMAAFLSICWWAYKPSNRQRFEDNGRLPLDTDPLSPPPADKNARGDEK</sequence>
<proteinExistence type="predicted"/>
<evidence type="ECO:0000256" key="2">
    <source>
        <dbReference type="SAM" id="Phobius"/>
    </source>
</evidence>
<comment type="caution">
    <text evidence="3">The sequence shown here is derived from an EMBL/GenBank/DDBJ whole genome shotgun (WGS) entry which is preliminary data.</text>
</comment>
<dbReference type="InterPro" id="IPR008621">
    <property type="entry name" value="Cbb3-typ_cyt_oxidase_comp"/>
</dbReference>
<dbReference type="OrthoDB" id="6402501at2"/>
<evidence type="ECO:0000256" key="1">
    <source>
        <dbReference type="SAM" id="MobiDB-lite"/>
    </source>
</evidence>
<keyword evidence="4" id="KW-1185">Reference proteome</keyword>
<dbReference type="AlphaFoldDB" id="A0A2P6AU35"/>
<keyword evidence="2" id="KW-0812">Transmembrane</keyword>
<protein>
    <submittedName>
        <fullName evidence="3">CcoQ/FixQ family Cbb3-type cytochrome c oxidase assembly chaperone</fullName>
    </submittedName>
</protein>
<dbReference type="CDD" id="cd01324">
    <property type="entry name" value="cbb3_Oxidase_CcoQ"/>
    <property type="match status" value="1"/>
</dbReference>
<gene>
    <name evidence="3" type="ORF">C5O18_02805</name>
</gene>
<feature type="transmembrane region" description="Helical" evidence="2">
    <location>
        <begin position="6"/>
        <end position="26"/>
    </location>
</feature>
<dbReference type="Pfam" id="PF05545">
    <property type="entry name" value="FixQ"/>
    <property type="match status" value="1"/>
</dbReference>
<reference evidence="4" key="1">
    <citation type="submission" date="2018-02" db="EMBL/GenBank/DDBJ databases">
        <title>Genome sequencing of Solimonas sp. HR-BB.</title>
        <authorList>
            <person name="Lee Y."/>
            <person name="Jeon C.O."/>
        </authorList>
    </citation>
    <scope>NUCLEOTIDE SEQUENCE [LARGE SCALE GENOMIC DNA]</scope>
    <source>
        <strain evidence="4">HR-E</strain>
    </source>
</reference>
<evidence type="ECO:0000313" key="4">
    <source>
        <dbReference type="Proteomes" id="UP000243900"/>
    </source>
</evidence>
<dbReference type="Proteomes" id="UP000243900">
    <property type="component" value="Unassembled WGS sequence"/>
</dbReference>
<organism evidence="3 4">
    <name type="scientific">Amnimonas aquatica</name>
    <dbReference type="NCBI Taxonomy" id="2094561"/>
    <lineage>
        <taxon>Bacteria</taxon>
        <taxon>Pseudomonadati</taxon>
        <taxon>Pseudomonadota</taxon>
        <taxon>Gammaproteobacteria</taxon>
        <taxon>Moraxellales</taxon>
        <taxon>Moraxellaceae</taxon>
        <taxon>Amnimonas</taxon>
    </lineage>
</organism>
<keyword evidence="2" id="KW-1133">Transmembrane helix</keyword>
<accession>A0A2P6AU35</accession>
<evidence type="ECO:0000313" key="3">
    <source>
        <dbReference type="EMBL" id="PQA48935.1"/>
    </source>
</evidence>
<dbReference type="EMBL" id="PTQZ01000035">
    <property type="protein sequence ID" value="PQA48935.1"/>
    <property type="molecule type" value="Genomic_DNA"/>
</dbReference>